<dbReference type="Gene3D" id="2.150.10.10">
    <property type="entry name" value="Serralysin-like metalloprotease, C-terminal"/>
    <property type="match status" value="2"/>
</dbReference>
<keyword evidence="4" id="KW-1185">Reference proteome</keyword>
<dbReference type="PATRIC" id="fig|512565.3.peg.5947"/>
<dbReference type="GO" id="GO:0005576">
    <property type="term" value="C:extracellular region"/>
    <property type="evidence" value="ECO:0007669"/>
    <property type="project" value="UniProtKB-SubCell"/>
</dbReference>
<dbReference type="EMBL" id="AP012319">
    <property type="protein sequence ID" value="BAL91173.1"/>
    <property type="molecule type" value="Genomic_DNA"/>
</dbReference>
<keyword evidence="2" id="KW-0964">Secreted</keyword>
<dbReference type="PANTHER" id="PTHR38340">
    <property type="entry name" value="S-LAYER PROTEIN"/>
    <property type="match status" value="1"/>
</dbReference>
<dbReference type="PRINTS" id="PR00313">
    <property type="entry name" value="CABNDNGRPT"/>
</dbReference>
<organism evidence="3 4">
    <name type="scientific">Actinoplanes missouriensis (strain ATCC 14538 / DSM 43046 / CBS 188.64 / JCM 3121 / NBRC 102363 / NCIMB 12654 / NRRL B-3342 / UNCC 431)</name>
    <dbReference type="NCBI Taxonomy" id="512565"/>
    <lineage>
        <taxon>Bacteria</taxon>
        <taxon>Bacillati</taxon>
        <taxon>Actinomycetota</taxon>
        <taxon>Actinomycetes</taxon>
        <taxon>Micromonosporales</taxon>
        <taxon>Micromonosporaceae</taxon>
        <taxon>Actinoplanes</taxon>
    </lineage>
</organism>
<sequence length="373" mass="38606">MPPDPFGGGSHVPRHIRAGLGLTLLTTLTTGAFAVPAFAASTGVVTVVESTVVRYKAAKGKQNAVVVTRSGRTITVDDRVAITAGKGCKKVKGDKTKVRCTTKKAPTRVRVYTYDRNDTIVNRTGLGSTLDGGTGNDKVTGGPRADILRGDRGADQLWGLGGNDRLEGGNDADKLYGGDGKDWIEDGYGNDLVRGGNGDDYVFSGSGNDRFHGDAGTDWFALNEPIKGSYPTDNDYVSGGSGGDTVHYWYQSPVTVDLDGATGDDGMKGERDTIAADVEGLVGGAGNDRLTGSNGDNSLEGAAGKDVIHGLGGRDRIDGQQGADTMYGGAGPDYLIGDDSVDGNAADLLDGGADDDACDLFPKDTAVNCETKL</sequence>
<evidence type="ECO:0000256" key="2">
    <source>
        <dbReference type="ARBA" id="ARBA00022525"/>
    </source>
</evidence>
<dbReference type="Pfam" id="PF00353">
    <property type="entry name" value="HemolysinCabind"/>
    <property type="match status" value="4"/>
</dbReference>
<evidence type="ECO:0000313" key="4">
    <source>
        <dbReference type="Proteomes" id="UP000007882"/>
    </source>
</evidence>
<dbReference type="eggNOG" id="COG2931">
    <property type="taxonomic scope" value="Bacteria"/>
</dbReference>
<name>I0HDT6_ACTM4</name>
<evidence type="ECO:0008006" key="5">
    <source>
        <dbReference type="Google" id="ProtNLM"/>
    </source>
</evidence>
<dbReference type="InterPro" id="IPR011049">
    <property type="entry name" value="Serralysin-like_metalloprot_C"/>
</dbReference>
<dbReference type="GO" id="GO:0005509">
    <property type="term" value="F:calcium ion binding"/>
    <property type="evidence" value="ECO:0007669"/>
    <property type="project" value="InterPro"/>
</dbReference>
<dbReference type="InterPro" id="IPR050557">
    <property type="entry name" value="RTX_toxin/Mannuronan_C5-epim"/>
</dbReference>
<gene>
    <name evidence="3" type="ordered locus">AMIS_59530</name>
</gene>
<accession>I0HDT6</accession>
<dbReference type="SUPFAM" id="SSF51120">
    <property type="entry name" value="beta-Roll"/>
    <property type="match status" value="2"/>
</dbReference>
<dbReference type="HOGENOM" id="CLU_042624_0_0_11"/>
<proteinExistence type="predicted"/>
<dbReference type="STRING" id="512565.AMIS_59530"/>
<dbReference type="PANTHER" id="PTHR38340:SF1">
    <property type="entry name" value="S-LAYER PROTEIN"/>
    <property type="match status" value="1"/>
</dbReference>
<dbReference type="Proteomes" id="UP000007882">
    <property type="component" value="Chromosome"/>
</dbReference>
<comment type="subcellular location">
    <subcellularLocation>
        <location evidence="1">Secreted</location>
    </subcellularLocation>
</comment>
<evidence type="ECO:0000256" key="1">
    <source>
        <dbReference type="ARBA" id="ARBA00004613"/>
    </source>
</evidence>
<dbReference type="InterPro" id="IPR001343">
    <property type="entry name" value="Hemolysn_Ca-bd"/>
</dbReference>
<dbReference type="KEGG" id="ams:AMIS_59530"/>
<dbReference type="AlphaFoldDB" id="I0HDT6"/>
<evidence type="ECO:0000313" key="3">
    <source>
        <dbReference type="EMBL" id="BAL91173.1"/>
    </source>
</evidence>
<protein>
    <recommendedName>
        <fullName evidence="5">Hemolysin type calcium-binding protein</fullName>
    </recommendedName>
</protein>
<reference evidence="3 4" key="1">
    <citation type="submission" date="2012-02" db="EMBL/GenBank/DDBJ databases">
        <title>Complete genome sequence of Actinoplanes missouriensis 431 (= NBRC 102363).</title>
        <authorList>
            <person name="Ohnishi Y."/>
            <person name="Ishikawa J."/>
            <person name="Sekine M."/>
            <person name="Hosoyama A."/>
            <person name="Harada T."/>
            <person name="Narita H."/>
            <person name="Hata T."/>
            <person name="Konno Y."/>
            <person name="Tutikane K."/>
            <person name="Fujita N."/>
            <person name="Horinouchi S."/>
            <person name="Hayakawa M."/>
        </authorList>
    </citation>
    <scope>NUCLEOTIDE SEQUENCE [LARGE SCALE GENOMIC DNA]</scope>
    <source>
        <strain evidence="4">ATCC 14538 / DSM 43046 / CBS 188.64 / JCM 3121 / NBRC 102363 / NCIMB 12654 / NRRL B-3342 / UNCC 431</strain>
    </source>
</reference>